<comment type="caution">
    <text evidence="2">The sequence shown here is derived from an EMBL/GenBank/DDBJ whole genome shotgun (WGS) entry which is preliminary data.</text>
</comment>
<evidence type="ECO:0000313" key="3">
    <source>
        <dbReference type="Proteomes" id="UP001515480"/>
    </source>
</evidence>
<feature type="region of interest" description="Disordered" evidence="1">
    <location>
        <begin position="30"/>
        <end position="115"/>
    </location>
</feature>
<organism evidence="2 3">
    <name type="scientific">Prymnesium parvum</name>
    <name type="common">Toxic golden alga</name>
    <dbReference type="NCBI Taxonomy" id="97485"/>
    <lineage>
        <taxon>Eukaryota</taxon>
        <taxon>Haptista</taxon>
        <taxon>Haptophyta</taxon>
        <taxon>Prymnesiophyceae</taxon>
        <taxon>Prymnesiales</taxon>
        <taxon>Prymnesiaceae</taxon>
        <taxon>Prymnesium</taxon>
    </lineage>
</organism>
<reference evidence="2 3" key="1">
    <citation type="journal article" date="2024" name="Science">
        <title>Giant polyketide synthase enzymes in the biosynthesis of giant marine polyether toxins.</title>
        <authorList>
            <person name="Fallon T.R."/>
            <person name="Shende V.V."/>
            <person name="Wierzbicki I.H."/>
            <person name="Pendleton A.L."/>
            <person name="Watervoot N.F."/>
            <person name="Auber R.P."/>
            <person name="Gonzalez D.J."/>
            <person name="Wisecaver J.H."/>
            <person name="Moore B.S."/>
        </authorList>
    </citation>
    <scope>NUCLEOTIDE SEQUENCE [LARGE SCALE GENOMIC DNA]</scope>
    <source>
        <strain evidence="2 3">12B1</strain>
    </source>
</reference>
<sequence>MNSVYFRAEDMDSVQDQVVGRIERSYWRAEATDEDEADSDALVDDAWADGAGDAPMDDATPQDDEGEGEGEGEDAEEHEEDLLPGSQAGPSSSAASARLADTPGRQLKRKAAAQALDAQAGRMKRAATRRQLGLEGAAQLAIGCIVHLRIEDVDRAKLDNPNATLVVVERTEKDNYRLACKAGVYKELVSRSYLTPVPHATPALLGFEDVLKSWKTMSVVGIRAVAASGSAAGGQGMMHCMCKGECIGGRCSCANAGVKCNSRCHKGSTRCKNHF</sequence>
<evidence type="ECO:0000256" key="1">
    <source>
        <dbReference type="SAM" id="MobiDB-lite"/>
    </source>
</evidence>
<gene>
    <name evidence="2" type="ORF">AB1Y20_008208</name>
</gene>
<dbReference type="Proteomes" id="UP001515480">
    <property type="component" value="Unassembled WGS sequence"/>
</dbReference>
<evidence type="ECO:0008006" key="4">
    <source>
        <dbReference type="Google" id="ProtNLM"/>
    </source>
</evidence>
<feature type="compositionally biased region" description="Low complexity" evidence="1">
    <location>
        <begin position="83"/>
        <end position="100"/>
    </location>
</feature>
<feature type="compositionally biased region" description="Low complexity" evidence="1">
    <location>
        <begin position="48"/>
        <end position="59"/>
    </location>
</feature>
<evidence type="ECO:0000313" key="2">
    <source>
        <dbReference type="EMBL" id="KAL1507362.1"/>
    </source>
</evidence>
<dbReference type="AlphaFoldDB" id="A0AB34IU36"/>
<proteinExistence type="predicted"/>
<protein>
    <recommendedName>
        <fullName evidence="4">KRAB-A domain-containing 2-like</fullName>
    </recommendedName>
</protein>
<accession>A0AB34IU36</accession>
<name>A0AB34IU36_PRYPA</name>
<dbReference type="EMBL" id="JBGBPQ010000018">
    <property type="protein sequence ID" value="KAL1507362.1"/>
    <property type="molecule type" value="Genomic_DNA"/>
</dbReference>
<feature type="compositionally biased region" description="Acidic residues" evidence="1">
    <location>
        <begin position="60"/>
        <end position="82"/>
    </location>
</feature>
<feature type="compositionally biased region" description="Acidic residues" evidence="1">
    <location>
        <begin position="32"/>
        <end position="47"/>
    </location>
</feature>
<keyword evidence="3" id="KW-1185">Reference proteome</keyword>